<dbReference type="InterPro" id="IPR005358">
    <property type="entry name" value="Puta_zinc/iron-chelating_dom"/>
</dbReference>
<protein>
    <submittedName>
        <fullName evidence="2">Fe-S-cluster oxidoreductase</fullName>
    </submittedName>
</protein>
<dbReference type="Pfam" id="PF03692">
    <property type="entry name" value="CxxCxxCC"/>
    <property type="match status" value="1"/>
</dbReference>
<name>A0A160DSN7_9GAMM</name>
<dbReference type="EMBL" id="CP015249">
    <property type="protein sequence ID" value="ANB17328.1"/>
    <property type="molecule type" value="Genomic_DNA"/>
</dbReference>
<feature type="region of interest" description="Disordered" evidence="1">
    <location>
        <begin position="104"/>
        <end position="143"/>
    </location>
</feature>
<evidence type="ECO:0000256" key="1">
    <source>
        <dbReference type="SAM" id="MobiDB-lite"/>
    </source>
</evidence>
<keyword evidence="3" id="KW-1185">Reference proteome</keyword>
<accession>A0A160DSN7</accession>
<proteinExistence type="predicted"/>
<evidence type="ECO:0000313" key="3">
    <source>
        <dbReference type="Proteomes" id="UP000076830"/>
    </source>
</evidence>
<gene>
    <name evidence="2" type="ORF">I596_1298</name>
</gene>
<dbReference type="KEGG" id="dko:I596_1298"/>
<evidence type="ECO:0000313" key="2">
    <source>
        <dbReference type="EMBL" id="ANB17328.1"/>
    </source>
</evidence>
<sequence length="143" mass="15023">MAQRRTALPHPLIRVPAAAPSSRAMSHPCLRCGACCAVYRVAFYCTEAATTLGGPVPPELTVRLDRHRLAMKGAEGSDPRCGALAGTVDATAACTIYARRPSPCREPAPAWEAGRASPSCDRARSAHGLPPLKATDWDTSTAA</sequence>
<dbReference type="AlphaFoldDB" id="A0A160DSN7"/>
<dbReference type="Proteomes" id="UP000076830">
    <property type="component" value="Chromosome"/>
</dbReference>
<dbReference type="STRING" id="1300342.I596_1298"/>
<reference evidence="2 3" key="1">
    <citation type="submission" date="2016-04" db="EMBL/GenBank/DDBJ databases">
        <title>Complete genome sequence of Dokdonella koreensis DS-123T.</title>
        <authorList>
            <person name="Kim J.F."/>
            <person name="Lee H."/>
            <person name="Kwak M.-J."/>
        </authorList>
    </citation>
    <scope>NUCLEOTIDE SEQUENCE [LARGE SCALE GENOMIC DNA]</scope>
    <source>
        <strain evidence="2 3">DS-123</strain>
    </source>
</reference>
<organism evidence="2 3">
    <name type="scientific">Dokdonella koreensis DS-123</name>
    <dbReference type="NCBI Taxonomy" id="1300342"/>
    <lineage>
        <taxon>Bacteria</taxon>
        <taxon>Pseudomonadati</taxon>
        <taxon>Pseudomonadota</taxon>
        <taxon>Gammaproteobacteria</taxon>
        <taxon>Lysobacterales</taxon>
        <taxon>Rhodanobacteraceae</taxon>
        <taxon>Dokdonella</taxon>
    </lineage>
</organism>